<feature type="domain" description="Homeobox" evidence="8">
    <location>
        <begin position="200"/>
        <end position="260"/>
    </location>
</feature>
<evidence type="ECO:0000256" key="4">
    <source>
        <dbReference type="ARBA" id="ARBA00023242"/>
    </source>
</evidence>
<dbReference type="Gene3D" id="1.10.10.60">
    <property type="entry name" value="Homeodomain-like"/>
    <property type="match status" value="1"/>
</dbReference>
<keyword evidence="4 5" id="KW-0539">Nucleus</keyword>
<keyword evidence="10" id="KW-1185">Reference proteome</keyword>
<dbReference type="Pfam" id="PF00046">
    <property type="entry name" value="Homeodomain"/>
    <property type="match status" value="1"/>
</dbReference>
<evidence type="ECO:0000313" key="10">
    <source>
        <dbReference type="Proteomes" id="UP001208570"/>
    </source>
</evidence>
<feature type="region of interest" description="Disordered" evidence="7">
    <location>
        <begin position="148"/>
        <end position="194"/>
    </location>
</feature>
<dbReference type="AlphaFoldDB" id="A0AAD9K125"/>
<dbReference type="InterPro" id="IPR050394">
    <property type="entry name" value="Homeobox_NK-like"/>
</dbReference>
<dbReference type="Proteomes" id="UP001208570">
    <property type="component" value="Unassembled WGS sequence"/>
</dbReference>
<dbReference type="SMART" id="SM00389">
    <property type="entry name" value="HOX"/>
    <property type="match status" value="1"/>
</dbReference>
<dbReference type="InterPro" id="IPR009057">
    <property type="entry name" value="Homeodomain-like_sf"/>
</dbReference>
<dbReference type="PANTHER" id="PTHR24340">
    <property type="entry name" value="HOMEOBOX PROTEIN NKX"/>
    <property type="match status" value="1"/>
</dbReference>
<evidence type="ECO:0000256" key="7">
    <source>
        <dbReference type="SAM" id="MobiDB-lite"/>
    </source>
</evidence>
<evidence type="ECO:0000256" key="6">
    <source>
        <dbReference type="RuleBase" id="RU000682"/>
    </source>
</evidence>
<evidence type="ECO:0000256" key="2">
    <source>
        <dbReference type="ARBA" id="ARBA00023125"/>
    </source>
</evidence>
<feature type="compositionally biased region" description="Basic and acidic residues" evidence="7">
    <location>
        <begin position="162"/>
        <end position="173"/>
    </location>
</feature>
<dbReference type="GO" id="GO:0000978">
    <property type="term" value="F:RNA polymerase II cis-regulatory region sequence-specific DNA binding"/>
    <property type="evidence" value="ECO:0007669"/>
    <property type="project" value="TreeGrafter"/>
</dbReference>
<comment type="subcellular location">
    <subcellularLocation>
        <location evidence="1 5 6">Nucleus</location>
    </subcellularLocation>
</comment>
<feature type="DNA-binding region" description="Homeobox" evidence="5">
    <location>
        <begin position="202"/>
        <end position="261"/>
    </location>
</feature>
<dbReference type="PROSITE" id="PS00027">
    <property type="entry name" value="HOMEOBOX_1"/>
    <property type="match status" value="1"/>
</dbReference>
<dbReference type="GO" id="GO:0005634">
    <property type="term" value="C:nucleus"/>
    <property type="evidence" value="ECO:0007669"/>
    <property type="project" value="UniProtKB-SubCell"/>
</dbReference>
<gene>
    <name evidence="9" type="ORF">LSH36_98g02057</name>
</gene>
<reference evidence="9" key="1">
    <citation type="journal article" date="2023" name="Mol. Biol. Evol.">
        <title>Third-Generation Sequencing Reveals the Adaptive Role of the Epigenome in Three Deep-Sea Polychaetes.</title>
        <authorList>
            <person name="Perez M."/>
            <person name="Aroh O."/>
            <person name="Sun Y."/>
            <person name="Lan Y."/>
            <person name="Juniper S.K."/>
            <person name="Young C.R."/>
            <person name="Angers B."/>
            <person name="Qian P.Y."/>
        </authorList>
    </citation>
    <scope>NUCLEOTIDE SEQUENCE</scope>
    <source>
        <strain evidence="9">P08H-3</strain>
    </source>
</reference>
<evidence type="ECO:0000259" key="8">
    <source>
        <dbReference type="PROSITE" id="PS50071"/>
    </source>
</evidence>
<feature type="compositionally biased region" description="Basic and acidic residues" evidence="7">
    <location>
        <begin position="181"/>
        <end position="194"/>
    </location>
</feature>
<keyword evidence="3 5" id="KW-0371">Homeobox</keyword>
<accession>A0AAD9K125</accession>
<comment type="caution">
    <text evidence="9">The sequence shown here is derived from an EMBL/GenBank/DDBJ whole genome shotgun (WGS) entry which is preliminary data.</text>
</comment>
<dbReference type="GO" id="GO:0030154">
    <property type="term" value="P:cell differentiation"/>
    <property type="evidence" value="ECO:0007669"/>
    <property type="project" value="TreeGrafter"/>
</dbReference>
<dbReference type="CDD" id="cd00086">
    <property type="entry name" value="homeodomain"/>
    <property type="match status" value="1"/>
</dbReference>
<evidence type="ECO:0000313" key="9">
    <source>
        <dbReference type="EMBL" id="KAK2162455.1"/>
    </source>
</evidence>
<dbReference type="InterPro" id="IPR001356">
    <property type="entry name" value="HD"/>
</dbReference>
<evidence type="ECO:0000256" key="5">
    <source>
        <dbReference type="PROSITE-ProRule" id="PRU00108"/>
    </source>
</evidence>
<organism evidence="9 10">
    <name type="scientific">Paralvinella palmiformis</name>
    <dbReference type="NCBI Taxonomy" id="53620"/>
    <lineage>
        <taxon>Eukaryota</taxon>
        <taxon>Metazoa</taxon>
        <taxon>Spiralia</taxon>
        <taxon>Lophotrochozoa</taxon>
        <taxon>Annelida</taxon>
        <taxon>Polychaeta</taxon>
        <taxon>Sedentaria</taxon>
        <taxon>Canalipalpata</taxon>
        <taxon>Terebellida</taxon>
        <taxon>Terebelliformia</taxon>
        <taxon>Alvinellidae</taxon>
        <taxon>Paralvinella</taxon>
    </lineage>
</organism>
<dbReference type="InterPro" id="IPR017970">
    <property type="entry name" value="Homeobox_CS"/>
</dbReference>
<name>A0AAD9K125_9ANNE</name>
<evidence type="ECO:0000256" key="1">
    <source>
        <dbReference type="ARBA" id="ARBA00004123"/>
    </source>
</evidence>
<keyword evidence="2 5" id="KW-0238">DNA-binding</keyword>
<evidence type="ECO:0000256" key="3">
    <source>
        <dbReference type="ARBA" id="ARBA00023155"/>
    </source>
</evidence>
<sequence>METLRTPPGVYSRDGLGAEAAVVGDDGSRSFPVRGPMANGVGDNMCGDTDPDFVSFDFQQPGSMIPSYPTGCGYPRLDSVSGSALYRSTSSYRGSLVQSLSFPRACFVTSSVDAPTAPCAFDDARPSVHAHAQSEILLGVQSSTTRDKKCGQNLLRSTTPSSEKRNNDNEVPDRLMTSQPEEGRSPDTDSDGECRLLRQRTKRKPRVLFSQAQVYELERRFKQQRYLSAPERDQLAQLLKLSSQQVKIWFQNRRYKLKRQSQDQSLELAALHSASPRQVAVPVLVRDGKPCLTSSGVTVQSAYASPYDVTPFSYANAAAAAAYGSFQSLTSSHGYVGSPATCQQPIRTW</sequence>
<dbReference type="EMBL" id="JAODUP010000098">
    <property type="protein sequence ID" value="KAK2162455.1"/>
    <property type="molecule type" value="Genomic_DNA"/>
</dbReference>
<protein>
    <recommendedName>
        <fullName evidence="8">Homeobox domain-containing protein</fullName>
    </recommendedName>
</protein>
<dbReference type="SUPFAM" id="SSF46689">
    <property type="entry name" value="Homeodomain-like"/>
    <property type="match status" value="1"/>
</dbReference>
<dbReference type="PANTHER" id="PTHR24340:SF32">
    <property type="entry name" value="HOMEOBOX PROTEIN NKX-2.3"/>
    <property type="match status" value="1"/>
</dbReference>
<dbReference type="InterPro" id="IPR020479">
    <property type="entry name" value="HD_metazoa"/>
</dbReference>
<dbReference type="GO" id="GO:0000981">
    <property type="term" value="F:DNA-binding transcription factor activity, RNA polymerase II-specific"/>
    <property type="evidence" value="ECO:0007669"/>
    <property type="project" value="InterPro"/>
</dbReference>
<dbReference type="PROSITE" id="PS50071">
    <property type="entry name" value="HOMEOBOX_2"/>
    <property type="match status" value="1"/>
</dbReference>
<dbReference type="PRINTS" id="PR00024">
    <property type="entry name" value="HOMEOBOX"/>
</dbReference>
<proteinExistence type="predicted"/>